<protein>
    <recommendedName>
        <fullName evidence="7">D-lactate dehydrogenase (cytochrome)</fullName>
        <ecNumber evidence="7">1.1.2.4</ecNumber>
    </recommendedName>
</protein>
<dbReference type="RefSeq" id="WP_075797058.1">
    <property type="nucleotide sequence ID" value="NZ_CP015583.1"/>
</dbReference>
<dbReference type="FunFam" id="1.10.45.10:FF:000001">
    <property type="entry name" value="D-lactate dehydrogenase mitochondrial"/>
    <property type="match status" value="1"/>
</dbReference>
<dbReference type="PROSITE" id="PS51387">
    <property type="entry name" value="FAD_PCMH"/>
    <property type="match status" value="1"/>
</dbReference>
<keyword evidence="6" id="KW-0560">Oxidoreductase</keyword>
<dbReference type="Proteomes" id="UP000185494">
    <property type="component" value="Chromosome 1"/>
</dbReference>
<dbReference type="Gene3D" id="3.30.70.2740">
    <property type="match status" value="1"/>
</dbReference>
<dbReference type="FunFam" id="3.30.70.2740:FF:000001">
    <property type="entry name" value="D-lactate dehydrogenase mitochondrial"/>
    <property type="match status" value="1"/>
</dbReference>
<dbReference type="GO" id="GO:0004458">
    <property type="term" value="F:D-lactate dehydrogenase (cytochrome) activity"/>
    <property type="evidence" value="ECO:0007669"/>
    <property type="project" value="UniProtKB-EC"/>
</dbReference>
<feature type="domain" description="FAD-binding PCMH-type" evidence="8">
    <location>
        <begin position="50"/>
        <end position="227"/>
    </location>
</feature>
<dbReference type="EC" id="1.1.2.4" evidence="7"/>
<dbReference type="InterPro" id="IPR016164">
    <property type="entry name" value="FAD-linked_Oxase-like_C"/>
</dbReference>
<dbReference type="GO" id="GO:0071949">
    <property type="term" value="F:FAD binding"/>
    <property type="evidence" value="ECO:0007669"/>
    <property type="project" value="InterPro"/>
</dbReference>
<dbReference type="Pfam" id="PF02913">
    <property type="entry name" value="FAD-oxidase_C"/>
    <property type="match status" value="1"/>
</dbReference>
<evidence type="ECO:0000256" key="5">
    <source>
        <dbReference type="ARBA" id="ARBA00022946"/>
    </source>
</evidence>
<evidence type="ECO:0000313" key="10">
    <source>
        <dbReference type="Proteomes" id="UP000185494"/>
    </source>
</evidence>
<name>A0A1L7ABI7_9PROT</name>
<evidence type="ECO:0000256" key="1">
    <source>
        <dbReference type="ARBA" id="ARBA00001974"/>
    </source>
</evidence>
<dbReference type="InterPro" id="IPR016169">
    <property type="entry name" value="FAD-bd_PCMH_sub2"/>
</dbReference>
<dbReference type="Gene3D" id="1.10.45.10">
    <property type="entry name" value="Vanillyl-alcohol Oxidase, Chain A, domain 4"/>
    <property type="match status" value="1"/>
</dbReference>
<dbReference type="Gene3D" id="3.30.465.10">
    <property type="match status" value="1"/>
</dbReference>
<dbReference type="GO" id="GO:1903457">
    <property type="term" value="P:lactate catabolic process"/>
    <property type="evidence" value="ECO:0007669"/>
    <property type="project" value="TreeGrafter"/>
</dbReference>
<dbReference type="InterPro" id="IPR006094">
    <property type="entry name" value="Oxid_FAD_bind_N"/>
</dbReference>
<organism evidence="9 10">
    <name type="scientific">Roseomonas gilardii</name>
    <dbReference type="NCBI Taxonomy" id="257708"/>
    <lineage>
        <taxon>Bacteria</taxon>
        <taxon>Pseudomonadati</taxon>
        <taxon>Pseudomonadota</taxon>
        <taxon>Alphaproteobacteria</taxon>
        <taxon>Acetobacterales</taxon>
        <taxon>Roseomonadaceae</taxon>
        <taxon>Roseomonas</taxon>
    </lineage>
</organism>
<dbReference type="STRING" id="257708.RGI145_02230"/>
<dbReference type="PANTHER" id="PTHR11748">
    <property type="entry name" value="D-LACTATE DEHYDROGENASE"/>
    <property type="match status" value="1"/>
</dbReference>
<proteinExistence type="inferred from homology"/>
<comment type="similarity">
    <text evidence="2">Belongs to the FAD-binding oxidoreductase/transferase type 4 family.</text>
</comment>
<evidence type="ECO:0000313" key="9">
    <source>
        <dbReference type="EMBL" id="APT56103.1"/>
    </source>
</evidence>
<dbReference type="InterPro" id="IPR004113">
    <property type="entry name" value="FAD-bd_oxidored_4_C"/>
</dbReference>
<dbReference type="SUPFAM" id="SSF55103">
    <property type="entry name" value="FAD-linked oxidases, C-terminal domain"/>
    <property type="match status" value="1"/>
</dbReference>
<dbReference type="InterPro" id="IPR016166">
    <property type="entry name" value="FAD-bd_PCMH"/>
</dbReference>
<keyword evidence="3" id="KW-0285">Flavoprotein</keyword>
<evidence type="ECO:0000256" key="3">
    <source>
        <dbReference type="ARBA" id="ARBA00022630"/>
    </source>
</evidence>
<keyword evidence="4" id="KW-0274">FAD</keyword>
<sequence length="475" mass="49698">MLPDPATTAACRSRASLALLLPTLQAALREPVLTSPAARAHYGHGEALPDDAPPDAVVRPRDNAEVAAVARLCHEARVPLIPFGAGTSVEGQVVAIRGGVTMDLSLMDAILDVSPAALDCRVQAGVRRLRLNEALRGDGLFFPVDPGADATLGGMAATRASGTGAVRYGTMRENVLGLTVVTADGRILRTGTRARKSASGYDLTRLFLGSEGTLGIITEMQLRLQGLPEAVSAATCQFPSVGAALEVAVGVLQSGIPVARMEFANAPQMRCCIAFSRLEGLEALPTLFLEFHGSPAAVEEQALAVEALAAEAGGGGFAWARRPEDRSRLWKARHDALPANLAHGRGRALMGTDACVPISELAACILETEADIAATGLEAPLIGHVGDGNFHLGILFDAAVPEERERAAALAHRTGERAIRLGGTCSGEHGIGLHKLDLMAEEHGGALDLMWAIKRAFDPHGIMNPGKLLPPRDSD</sequence>
<reference evidence="9 10" key="1">
    <citation type="submission" date="2016-05" db="EMBL/GenBank/DDBJ databases">
        <title>Complete Genome and Methylome Analysis of Psychrotrophic Bacterial Isolates from Antarctic Lake Untersee.</title>
        <authorList>
            <person name="Fomenkov A."/>
            <person name="Akimov V.N."/>
            <person name="Vasilyeva L.V."/>
            <person name="Andersen D."/>
            <person name="Vincze T."/>
            <person name="Roberts R.J."/>
        </authorList>
    </citation>
    <scope>NUCLEOTIDE SEQUENCE [LARGE SCALE GENOMIC DNA]</scope>
    <source>
        <strain evidence="9 10">U14-5</strain>
    </source>
</reference>
<gene>
    <name evidence="9" type="ORF">RGI145_02230</name>
</gene>
<dbReference type="EMBL" id="CP015583">
    <property type="protein sequence ID" value="APT56103.1"/>
    <property type="molecule type" value="Genomic_DNA"/>
</dbReference>
<dbReference type="Pfam" id="PF01565">
    <property type="entry name" value="FAD_binding_4"/>
    <property type="match status" value="1"/>
</dbReference>
<dbReference type="InterPro" id="IPR036318">
    <property type="entry name" value="FAD-bd_PCMH-like_sf"/>
</dbReference>
<dbReference type="InterPro" id="IPR016171">
    <property type="entry name" value="Vanillyl_alc_oxidase_C-sub2"/>
</dbReference>
<dbReference type="SUPFAM" id="SSF56176">
    <property type="entry name" value="FAD-binding/transporter-associated domain-like"/>
    <property type="match status" value="1"/>
</dbReference>
<dbReference type="GO" id="GO:0008720">
    <property type="term" value="F:D-lactate dehydrogenase (NAD+) activity"/>
    <property type="evidence" value="ECO:0007669"/>
    <property type="project" value="TreeGrafter"/>
</dbReference>
<dbReference type="FunFam" id="3.30.465.10:FF:000016">
    <property type="entry name" value="probable D-lactate dehydrogenase, mitochondrial"/>
    <property type="match status" value="1"/>
</dbReference>
<dbReference type="AlphaFoldDB" id="A0A1L7ABI7"/>
<evidence type="ECO:0000256" key="4">
    <source>
        <dbReference type="ARBA" id="ARBA00022827"/>
    </source>
</evidence>
<dbReference type="eggNOG" id="COG0277">
    <property type="taxonomic scope" value="Bacteria"/>
</dbReference>
<dbReference type="KEGG" id="rgi:RGI145_02230"/>
<evidence type="ECO:0000256" key="7">
    <source>
        <dbReference type="ARBA" id="ARBA00038897"/>
    </source>
</evidence>
<evidence type="ECO:0000256" key="6">
    <source>
        <dbReference type="ARBA" id="ARBA00023002"/>
    </source>
</evidence>
<keyword evidence="5" id="KW-0809">Transit peptide</keyword>
<evidence type="ECO:0000256" key="2">
    <source>
        <dbReference type="ARBA" id="ARBA00008000"/>
    </source>
</evidence>
<evidence type="ECO:0000259" key="8">
    <source>
        <dbReference type="PROSITE" id="PS51387"/>
    </source>
</evidence>
<dbReference type="PANTHER" id="PTHR11748:SF111">
    <property type="entry name" value="D-LACTATE DEHYDROGENASE, MITOCHONDRIAL-RELATED"/>
    <property type="match status" value="1"/>
</dbReference>
<accession>A0A1L7ABI7</accession>
<comment type="cofactor">
    <cofactor evidence="1">
        <name>FAD</name>
        <dbReference type="ChEBI" id="CHEBI:57692"/>
    </cofactor>
</comment>